<sequence>MINVLENVVLEGFTGIIPSVCVGNVGQLAADLIIHSLNLKKLGYVWHPSVISLAGSDPYGWHNSISLGLEIFYSSSLKIIVFQIRTTIIDNNSFVQDLVSWLLKNKLKQIIVLTGSSAHERRDEQLVGKPLRFLFCPNTKKLEYSKALERQWVEFENVNISENSSCKFSLPHMPGSGFALKLFKNCCENNVPCSVLIMFCSDGNNAPDAMDLADYVNEWLLLKEEQKLMNWMIPPSWNLVFGSCPPLEIFN</sequence>
<dbReference type="CTD" id="8235894"/>
<keyword evidence="7" id="KW-1185">Reference proteome</keyword>
<comment type="function">
    <text evidence="4">Chaperone protein which promotes assembly of the 20S proteasome as part of a heterodimer with PSMG1.</text>
</comment>
<evidence type="ECO:0000313" key="6">
    <source>
        <dbReference type="EnsemblMetazoa" id="PHUM310940-PA"/>
    </source>
</evidence>
<keyword evidence="2 4" id="KW-0143">Chaperone</keyword>
<dbReference type="Pfam" id="PF09754">
    <property type="entry name" value="PAC2"/>
    <property type="match status" value="1"/>
</dbReference>
<dbReference type="InterPro" id="IPR016562">
    <property type="entry name" value="Proteasome_assmbl_chp_2_euk"/>
</dbReference>
<dbReference type="KEGG" id="phu:Phum_PHUM310940"/>
<dbReference type="GeneID" id="8235894"/>
<dbReference type="OMA" id="WKEHTGE"/>
<comment type="similarity">
    <text evidence="3 4">Belongs to the PSMG2 family.</text>
</comment>
<dbReference type="GO" id="GO:0043248">
    <property type="term" value="P:proteasome assembly"/>
    <property type="evidence" value="ECO:0007669"/>
    <property type="project" value="TreeGrafter"/>
</dbReference>
<comment type="subunit">
    <text evidence="4">Forms a heterodimer with PSMG1.</text>
</comment>
<dbReference type="EMBL" id="AAZO01003609">
    <property type="status" value="NOT_ANNOTATED_CDS"/>
    <property type="molecule type" value="Genomic_DNA"/>
</dbReference>
<evidence type="ECO:0000313" key="5">
    <source>
        <dbReference type="EMBL" id="EEB14598.1"/>
    </source>
</evidence>
<dbReference type="EMBL" id="DS235313">
    <property type="protein sequence ID" value="EEB14598.1"/>
    <property type="molecule type" value="Genomic_DNA"/>
</dbReference>
<dbReference type="Proteomes" id="UP000009046">
    <property type="component" value="Unassembled WGS sequence"/>
</dbReference>
<dbReference type="PANTHER" id="PTHR12970:SF1">
    <property type="entry name" value="PROTEASOME ASSEMBLY CHAPERONE 2"/>
    <property type="match status" value="1"/>
</dbReference>
<dbReference type="OrthoDB" id="10260712at2759"/>
<evidence type="ECO:0000256" key="1">
    <source>
        <dbReference type="ARBA" id="ARBA00019186"/>
    </source>
</evidence>
<dbReference type="PIRSF" id="PIRSF010044">
    <property type="entry name" value="UCP010044"/>
    <property type="match status" value="1"/>
</dbReference>
<organism>
    <name type="scientific">Pediculus humanus subsp. corporis</name>
    <name type="common">Body louse</name>
    <dbReference type="NCBI Taxonomy" id="121224"/>
    <lineage>
        <taxon>Eukaryota</taxon>
        <taxon>Metazoa</taxon>
        <taxon>Ecdysozoa</taxon>
        <taxon>Arthropoda</taxon>
        <taxon>Hexapoda</taxon>
        <taxon>Insecta</taxon>
        <taxon>Pterygota</taxon>
        <taxon>Neoptera</taxon>
        <taxon>Paraneoptera</taxon>
        <taxon>Psocodea</taxon>
        <taxon>Troctomorpha</taxon>
        <taxon>Phthiraptera</taxon>
        <taxon>Anoplura</taxon>
        <taxon>Pediculidae</taxon>
        <taxon>Pediculus</taxon>
    </lineage>
</organism>
<protein>
    <recommendedName>
        <fullName evidence="1 4">Proteasome assembly chaperone 2</fullName>
    </recommendedName>
</protein>
<reference evidence="5" key="1">
    <citation type="submission" date="2007-04" db="EMBL/GenBank/DDBJ databases">
        <title>Annotation of Pediculus humanus corporis strain USDA.</title>
        <authorList>
            <person name="Kirkness E."/>
            <person name="Hannick L."/>
            <person name="Hass B."/>
            <person name="Bruggner R."/>
            <person name="Lawson D."/>
            <person name="Bidwell S."/>
            <person name="Joardar V."/>
            <person name="Caler E."/>
            <person name="Walenz B."/>
            <person name="Inman J."/>
            <person name="Schobel S."/>
            <person name="Galinsky K."/>
            <person name="Amedeo P."/>
            <person name="Strausberg R."/>
        </authorList>
    </citation>
    <scope>NUCLEOTIDE SEQUENCE</scope>
    <source>
        <strain evidence="5">USDA</strain>
    </source>
</reference>
<reference evidence="6" key="3">
    <citation type="submission" date="2020-05" db="UniProtKB">
        <authorList>
            <consortium name="EnsemblMetazoa"/>
        </authorList>
    </citation>
    <scope>IDENTIFICATION</scope>
    <source>
        <strain evidence="6">USDA</strain>
    </source>
</reference>
<gene>
    <name evidence="6" type="primary">8235894</name>
    <name evidence="5" type="ORF">Phum_PHUM310940</name>
</gene>
<dbReference type="STRING" id="121224.E0VMJ2"/>
<dbReference type="RefSeq" id="XP_002427336.1">
    <property type="nucleotide sequence ID" value="XM_002427291.1"/>
</dbReference>
<dbReference type="Gene3D" id="3.40.50.10900">
    <property type="entry name" value="PAC-like subunit"/>
    <property type="match status" value="1"/>
</dbReference>
<evidence type="ECO:0000256" key="3">
    <source>
        <dbReference type="ARBA" id="ARBA00025745"/>
    </source>
</evidence>
<dbReference type="InterPro" id="IPR019151">
    <property type="entry name" value="Proteasome_assmbl_chaperone_2"/>
</dbReference>
<dbReference type="InParanoid" id="E0VMJ2"/>
<accession>E0VMJ2</accession>
<reference evidence="5" key="2">
    <citation type="submission" date="2007-04" db="EMBL/GenBank/DDBJ databases">
        <title>The genome of the human body louse.</title>
        <authorList>
            <consortium name="The Human Body Louse Genome Consortium"/>
            <person name="Kirkness E."/>
            <person name="Walenz B."/>
            <person name="Hass B."/>
            <person name="Bruggner R."/>
            <person name="Strausberg R."/>
        </authorList>
    </citation>
    <scope>NUCLEOTIDE SEQUENCE</scope>
    <source>
        <strain evidence="5">USDA</strain>
    </source>
</reference>
<dbReference type="eggNOG" id="KOG3112">
    <property type="taxonomic scope" value="Eukaryota"/>
</dbReference>
<dbReference type="FunCoup" id="E0VMJ2">
    <property type="interactions" value="1543"/>
</dbReference>
<dbReference type="GO" id="GO:0005634">
    <property type="term" value="C:nucleus"/>
    <property type="evidence" value="ECO:0007669"/>
    <property type="project" value="TreeGrafter"/>
</dbReference>
<name>E0VMJ2_PEDHC</name>
<dbReference type="InterPro" id="IPR038389">
    <property type="entry name" value="PSMG2_sf"/>
</dbReference>
<dbReference type="VEuPathDB" id="VectorBase:PHUM310940"/>
<dbReference type="EnsemblMetazoa" id="PHUM310940-RA">
    <property type="protein sequence ID" value="PHUM310940-PA"/>
    <property type="gene ID" value="PHUM310940"/>
</dbReference>
<evidence type="ECO:0000256" key="4">
    <source>
        <dbReference type="PIRNR" id="PIRNR010044"/>
    </source>
</evidence>
<proteinExistence type="inferred from homology"/>
<evidence type="ECO:0000313" key="7">
    <source>
        <dbReference type="Proteomes" id="UP000009046"/>
    </source>
</evidence>
<evidence type="ECO:0000256" key="2">
    <source>
        <dbReference type="ARBA" id="ARBA00023186"/>
    </source>
</evidence>
<dbReference type="AlphaFoldDB" id="E0VMJ2"/>
<dbReference type="PANTHER" id="PTHR12970">
    <property type="entry name" value="PROTEASOME ASSEMBLY CHAPERONE 2"/>
    <property type="match status" value="1"/>
</dbReference>
<dbReference type="GO" id="GO:0005829">
    <property type="term" value="C:cytosol"/>
    <property type="evidence" value="ECO:0007669"/>
    <property type="project" value="TreeGrafter"/>
</dbReference>
<dbReference type="HOGENOM" id="CLU_062640_0_1_1"/>